<keyword evidence="3" id="KW-1185">Reference proteome</keyword>
<feature type="compositionally biased region" description="Low complexity" evidence="1">
    <location>
        <begin position="20"/>
        <end position="32"/>
    </location>
</feature>
<proteinExistence type="predicted"/>
<evidence type="ECO:0000313" key="3">
    <source>
        <dbReference type="Proteomes" id="UP000325081"/>
    </source>
</evidence>
<feature type="region of interest" description="Disordered" evidence="1">
    <location>
        <begin position="1"/>
        <end position="54"/>
    </location>
</feature>
<reference evidence="3" key="1">
    <citation type="journal article" date="2019" name="Curr. Biol.">
        <title>Genome Sequence of Striga asiatica Provides Insight into the Evolution of Plant Parasitism.</title>
        <authorList>
            <person name="Yoshida S."/>
            <person name="Kim S."/>
            <person name="Wafula E.K."/>
            <person name="Tanskanen J."/>
            <person name="Kim Y.M."/>
            <person name="Honaas L."/>
            <person name="Yang Z."/>
            <person name="Spallek T."/>
            <person name="Conn C.E."/>
            <person name="Ichihashi Y."/>
            <person name="Cheong K."/>
            <person name="Cui S."/>
            <person name="Der J.P."/>
            <person name="Gundlach H."/>
            <person name="Jiao Y."/>
            <person name="Hori C."/>
            <person name="Ishida J.K."/>
            <person name="Kasahara H."/>
            <person name="Kiba T."/>
            <person name="Kim M.S."/>
            <person name="Koo N."/>
            <person name="Laohavisit A."/>
            <person name="Lee Y.H."/>
            <person name="Lumba S."/>
            <person name="McCourt P."/>
            <person name="Mortimer J.C."/>
            <person name="Mutuku J.M."/>
            <person name="Nomura T."/>
            <person name="Sasaki-Sekimoto Y."/>
            <person name="Seto Y."/>
            <person name="Wang Y."/>
            <person name="Wakatake T."/>
            <person name="Sakakibara H."/>
            <person name="Demura T."/>
            <person name="Yamaguchi S."/>
            <person name="Yoneyama K."/>
            <person name="Manabe R.I."/>
            <person name="Nelson D.C."/>
            <person name="Schulman A.H."/>
            <person name="Timko M.P."/>
            <person name="dePamphilis C.W."/>
            <person name="Choi D."/>
            <person name="Shirasu K."/>
        </authorList>
    </citation>
    <scope>NUCLEOTIDE SEQUENCE [LARGE SCALE GENOMIC DNA]</scope>
    <source>
        <strain evidence="3">cv. UVA1</strain>
    </source>
</reference>
<organism evidence="2 3">
    <name type="scientific">Striga asiatica</name>
    <name type="common">Asiatic witchweed</name>
    <name type="synonym">Buchnera asiatica</name>
    <dbReference type="NCBI Taxonomy" id="4170"/>
    <lineage>
        <taxon>Eukaryota</taxon>
        <taxon>Viridiplantae</taxon>
        <taxon>Streptophyta</taxon>
        <taxon>Embryophyta</taxon>
        <taxon>Tracheophyta</taxon>
        <taxon>Spermatophyta</taxon>
        <taxon>Magnoliopsida</taxon>
        <taxon>eudicotyledons</taxon>
        <taxon>Gunneridae</taxon>
        <taxon>Pentapetalae</taxon>
        <taxon>asterids</taxon>
        <taxon>lamiids</taxon>
        <taxon>Lamiales</taxon>
        <taxon>Orobanchaceae</taxon>
        <taxon>Buchnereae</taxon>
        <taxon>Striga</taxon>
    </lineage>
</organism>
<name>A0A5A7QBI4_STRAF</name>
<dbReference type="AlphaFoldDB" id="A0A5A7QBI4"/>
<dbReference type="EMBL" id="BKCP01006317">
    <property type="protein sequence ID" value="GER42414.1"/>
    <property type="molecule type" value="Genomic_DNA"/>
</dbReference>
<protein>
    <submittedName>
        <fullName evidence="2">2-phosphoglycolate phosphatase 1</fullName>
    </submittedName>
</protein>
<comment type="caution">
    <text evidence="2">The sequence shown here is derived from an EMBL/GenBank/DDBJ whole genome shotgun (WGS) entry which is preliminary data.</text>
</comment>
<sequence>MPPPYLRRASSVRNSLWRNSTSRMSASTSSCRSPHRRPPDCIRGPPGHRGGGFSRPCVRRSKGCWMGGFLFPSESGGQPILDLASLSVATMGSDRRLLGV</sequence>
<gene>
    <name evidence="2" type="ORF">STAS_19203</name>
</gene>
<evidence type="ECO:0000313" key="2">
    <source>
        <dbReference type="EMBL" id="GER42414.1"/>
    </source>
</evidence>
<evidence type="ECO:0000256" key="1">
    <source>
        <dbReference type="SAM" id="MobiDB-lite"/>
    </source>
</evidence>
<accession>A0A5A7QBI4</accession>
<dbReference type="Proteomes" id="UP000325081">
    <property type="component" value="Unassembled WGS sequence"/>
</dbReference>